<dbReference type="InterPro" id="IPR004360">
    <property type="entry name" value="Glyas_Fos-R_dOase_dom"/>
</dbReference>
<dbReference type="EMBL" id="JXKG01000015">
    <property type="protein sequence ID" value="OJG14658.1"/>
    <property type="molecule type" value="Genomic_DNA"/>
</dbReference>
<dbReference type="STRING" id="317010.RU96_GL000708"/>
<dbReference type="AlphaFoldDB" id="A0A1L8R4H7"/>
<dbReference type="InterPro" id="IPR037523">
    <property type="entry name" value="VOC_core"/>
</dbReference>
<gene>
    <name evidence="2" type="ORF">RU96_GL000708</name>
</gene>
<evidence type="ECO:0000313" key="3">
    <source>
        <dbReference type="Proteomes" id="UP000182835"/>
    </source>
</evidence>
<feature type="domain" description="VOC" evidence="1">
    <location>
        <begin position="146"/>
        <end position="257"/>
    </location>
</feature>
<dbReference type="SUPFAM" id="SSF54593">
    <property type="entry name" value="Glyoxalase/Bleomycin resistance protein/Dihydroxybiphenyl dioxygenase"/>
    <property type="match status" value="1"/>
</dbReference>
<dbReference type="PANTHER" id="PTHR36110:SF4">
    <property type="entry name" value="RING-CLEAVING DIOXYGENASE MHQA-RELATED"/>
    <property type="match status" value="1"/>
</dbReference>
<protein>
    <recommendedName>
        <fullName evidence="1">VOC domain-containing protein</fullName>
    </recommendedName>
</protein>
<accession>A0A1L8R4H7</accession>
<proteinExistence type="predicted"/>
<dbReference type="PROSITE" id="PS51819">
    <property type="entry name" value="VOC"/>
    <property type="match status" value="2"/>
</dbReference>
<dbReference type="Proteomes" id="UP000182835">
    <property type="component" value="Unassembled WGS sequence"/>
</dbReference>
<dbReference type="Gene3D" id="3.10.180.10">
    <property type="entry name" value="2,3-Dihydroxybiphenyl 1,2-Dioxygenase, domain 1"/>
    <property type="match status" value="2"/>
</dbReference>
<dbReference type="InterPro" id="IPR052537">
    <property type="entry name" value="Extradiol_RC_dioxygenase"/>
</dbReference>
<dbReference type="InterPro" id="IPR029068">
    <property type="entry name" value="Glyas_Bleomycin-R_OHBP_Dase"/>
</dbReference>
<dbReference type="RefSeq" id="WP_071865239.1">
    <property type="nucleotide sequence ID" value="NZ_JBHLVQ010000013.1"/>
</dbReference>
<name>A0A1L8R4H7_9ENTE</name>
<sequence>MPAFHHISLLTKNRQQNVAFYTQLLGMRFVKNTVNQENTRMLHYYYGDYTGSPGSVVTFFIVPHLGQRYDNDHFLATIGLNIPAHSLNYWYERLTNAGVTVTKQENQLFFNDPDEVAIILTEVTEGPLKSELQVQNDVPGDKQILGLASTQLHVSDPKATADFFKRYLDWDVIDGKINLSQNEHLELYQTETIEKMRMGRGAIDHVAFAVKDDAALEDLYQKAQAQNWQIEEIISRGYFKSLYIREPGGNRLEFATMSPGFTIDEPLETLGESFALPPFLAAKRTEIEANLYPVD</sequence>
<dbReference type="Pfam" id="PF00903">
    <property type="entry name" value="Glyoxalase"/>
    <property type="match status" value="2"/>
</dbReference>
<feature type="domain" description="VOC" evidence="1">
    <location>
        <begin position="3"/>
        <end position="137"/>
    </location>
</feature>
<evidence type="ECO:0000313" key="2">
    <source>
        <dbReference type="EMBL" id="OJG14658.1"/>
    </source>
</evidence>
<dbReference type="OrthoDB" id="9785698at2"/>
<comment type="caution">
    <text evidence="2">The sequence shown here is derived from an EMBL/GenBank/DDBJ whole genome shotgun (WGS) entry which is preliminary data.</text>
</comment>
<organism evidence="2 3">
    <name type="scientific">Enterococcus canintestini</name>
    <dbReference type="NCBI Taxonomy" id="317010"/>
    <lineage>
        <taxon>Bacteria</taxon>
        <taxon>Bacillati</taxon>
        <taxon>Bacillota</taxon>
        <taxon>Bacilli</taxon>
        <taxon>Lactobacillales</taxon>
        <taxon>Enterococcaceae</taxon>
        <taxon>Enterococcus</taxon>
    </lineage>
</organism>
<reference evidence="2 3" key="1">
    <citation type="submission" date="2014-12" db="EMBL/GenBank/DDBJ databases">
        <title>Draft genome sequences of 29 type strains of Enterococci.</title>
        <authorList>
            <person name="Zhong Z."/>
            <person name="Sun Z."/>
            <person name="Liu W."/>
            <person name="Zhang W."/>
            <person name="Zhang H."/>
        </authorList>
    </citation>
    <scope>NUCLEOTIDE SEQUENCE [LARGE SCALE GENOMIC DNA]</scope>
    <source>
        <strain evidence="2 3">DSM 21207</strain>
    </source>
</reference>
<evidence type="ECO:0000259" key="1">
    <source>
        <dbReference type="PROSITE" id="PS51819"/>
    </source>
</evidence>
<dbReference type="PANTHER" id="PTHR36110">
    <property type="entry name" value="RING-CLEAVING DIOXYGENASE MHQE-RELATED"/>
    <property type="match status" value="1"/>
</dbReference>